<dbReference type="InterPro" id="IPR003423">
    <property type="entry name" value="OMP_efflux"/>
</dbReference>
<dbReference type="AlphaFoldDB" id="A0A5K8AGJ8"/>
<feature type="chain" id="PRO_5024467733" description="Transporter" evidence="8">
    <location>
        <begin position="22"/>
        <end position="490"/>
    </location>
</feature>
<feature type="signal peptide" evidence="8">
    <location>
        <begin position="1"/>
        <end position="21"/>
    </location>
</feature>
<comment type="similarity">
    <text evidence="2">Belongs to the outer membrane factor (OMF) (TC 1.B.17) family.</text>
</comment>
<dbReference type="GO" id="GO:0015288">
    <property type="term" value="F:porin activity"/>
    <property type="evidence" value="ECO:0007669"/>
    <property type="project" value="TreeGrafter"/>
</dbReference>
<proteinExistence type="inferred from homology"/>
<keyword evidence="6" id="KW-0472">Membrane</keyword>
<dbReference type="InterPro" id="IPR051906">
    <property type="entry name" value="TolC-like"/>
</dbReference>
<keyword evidence="10" id="KW-1185">Reference proteome</keyword>
<evidence type="ECO:0008006" key="11">
    <source>
        <dbReference type="Google" id="ProtNLM"/>
    </source>
</evidence>
<evidence type="ECO:0000313" key="9">
    <source>
        <dbReference type="EMBL" id="BBO91606.1"/>
    </source>
</evidence>
<evidence type="ECO:0000256" key="4">
    <source>
        <dbReference type="ARBA" id="ARBA00022452"/>
    </source>
</evidence>
<protein>
    <recommendedName>
        <fullName evidence="11">Transporter</fullName>
    </recommendedName>
</protein>
<sequence length="490" mass="54453">MVYRILLGCAAFIFFIMPTLCIPPASTSAQTTLEQRDGKIIKTATLEACIQTALQNNHRRPASRYAVKMAEAQHRQALAAYWPQVNLQAGYQRMDESQNFLFPASEMAMPMGGSIPVTIPGVGTVPASSFSVPEQDVKLMDEDSYRASLEATWLLYDGGMRKGYREQTGGLVKAMEQESRRTDLEIVDSVKRFYYGAVLAARLHQIGMDTLARMEATLDLTEAMYKEGSGRVKKTDFLDNKVMVESIRAMVALLEKNELMARAALANTMGMSWKESVIPVDMELPYRPISMHLDSLVSTAYRFSPDWAKVDAGLLAAEGAARTAKSGYFPKLALTGELFKWWNDYDAGMATDRNKEGWNIGVGVEFQLFNGFLTKGKVDAARARIAKIKAEQILLKEGIGLQIKDTFLALNAAQKAYQATHDAMTAALESRDLNTRAYRNELVETEDVITAQLMEALMSAQHYKTCYEHVALLSQLDLVVGAEVLKTIEK</sequence>
<dbReference type="Pfam" id="PF02321">
    <property type="entry name" value="OEP"/>
    <property type="match status" value="2"/>
</dbReference>
<comment type="subcellular location">
    <subcellularLocation>
        <location evidence="1">Cell outer membrane</location>
    </subcellularLocation>
</comment>
<dbReference type="Gene3D" id="1.20.1600.10">
    <property type="entry name" value="Outer membrane efflux proteins (OEP)"/>
    <property type="match status" value="1"/>
</dbReference>
<organism evidence="9 10">
    <name type="scientific">Desulfosarcina ovata subsp. ovata</name>
    <dbReference type="NCBI Taxonomy" id="2752305"/>
    <lineage>
        <taxon>Bacteria</taxon>
        <taxon>Pseudomonadati</taxon>
        <taxon>Thermodesulfobacteriota</taxon>
        <taxon>Desulfobacteria</taxon>
        <taxon>Desulfobacterales</taxon>
        <taxon>Desulfosarcinaceae</taxon>
        <taxon>Desulfosarcina</taxon>
    </lineage>
</organism>
<keyword evidence="4" id="KW-1134">Transmembrane beta strand</keyword>
<evidence type="ECO:0000256" key="1">
    <source>
        <dbReference type="ARBA" id="ARBA00004442"/>
    </source>
</evidence>
<dbReference type="SUPFAM" id="SSF56954">
    <property type="entry name" value="Outer membrane efflux proteins (OEP)"/>
    <property type="match status" value="1"/>
</dbReference>
<dbReference type="GO" id="GO:0009279">
    <property type="term" value="C:cell outer membrane"/>
    <property type="evidence" value="ECO:0007669"/>
    <property type="project" value="UniProtKB-SubCell"/>
</dbReference>
<evidence type="ECO:0000256" key="7">
    <source>
        <dbReference type="ARBA" id="ARBA00023237"/>
    </source>
</evidence>
<gene>
    <name evidence="9" type="ORF">DSCOOX_47860</name>
</gene>
<keyword evidence="3" id="KW-0813">Transport</keyword>
<evidence type="ECO:0000256" key="5">
    <source>
        <dbReference type="ARBA" id="ARBA00022692"/>
    </source>
</evidence>
<reference evidence="9 10" key="1">
    <citation type="submission" date="2019-11" db="EMBL/GenBank/DDBJ databases">
        <title>Comparative genomics of hydrocarbon-degrading Desulfosarcina strains.</title>
        <authorList>
            <person name="Watanabe M."/>
            <person name="Kojima H."/>
            <person name="Fukui M."/>
        </authorList>
    </citation>
    <scope>NUCLEOTIDE SEQUENCE [LARGE SCALE GENOMIC DNA]</scope>
    <source>
        <strain evidence="10">oXyS1</strain>
    </source>
</reference>
<evidence type="ECO:0000256" key="2">
    <source>
        <dbReference type="ARBA" id="ARBA00007613"/>
    </source>
</evidence>
<keyword evidence="7" id="KW-0998">Cell outer membrane</keyword>
<evidence type="ECO:0000256" key="3">
    <source>
        <dbReference type="ARBA" id="ARBA00022448"/>
    </source>
</evidence>
<keyword evidence="5" id="KW-0812">Transmembrane</keyword>
<dbReference type="PANTHER" id="PTHR30026">
    <property type="entry name" value="OUTER MEMBRANE PROTEIN TOLC"/>
    <property type="match status" value="1"/>
</dbReference>
<name>A0A5K8AGJ8_9BACT</name>
<dbReference type="PANTHER" id="PTHR30026:SF20">
    <property type="entry name" value="OUTER MEMBRANE PROTEIN TOLC"/>
    <property type="match status" value="1"/>
</dbReference>
<evidence type="ECO:0000256" key="6">
    <source>
        <dbReference type="ARBA" id="ARBA00023136"/>
    </source>
</evidence>
<evidence type="ECO:0000313" key="10">
    <source>
        <dbReference type="Proteomes" id="UP000422108"/>
    </source>
</evidence>
<evidence type="ECO:0000256" key="8">
    <source>
        <dbReference type="SAM" id="SignalP"/>
    </source>
</evidence>
<keyword evidence="8" id="KW-0732">Signal</keyword>
<dbReference type="GO" id="GO:0015562">
    <property type="term" value="F:efflux transmembrane transporter activity"/>
    <property type="evidence" value="ECO:0007669"/>
    <property type="project" value="InterPro"/>
</dbReference>
<accession>A0A5K8AGJ8</accession>
<dbReference type="EMBL" id="AP021879">
    <property type="protein sequence ID" value="BBO91606.1"/>
    <property type="molecule type" value="Genomic_DNA"/>
</dbReference>
<dbReference type="Proteomes" id="UP000422108">
    <property type="component" value="Chromosome"/>
</dbReference>
<dbReference type="GO" id="GO:1990281">
    <property type="term" value="C:efflux pump complex"/>
    <property type="evidence" value="ECO:0007669"/>
    <property type="project" value="TreeGrafter"/>
</dbReference>
<dbReference type="RefSeq" id="WP_197743386.1">
    <property type="nucleotide sequence ID" value="NZ_AP021879.1"/>
</dbReference>